<feature type="signal peptide" evidence="2">
    <location>
        <begin position="1"/>
        <end position="22"/>
    </location>
</feature>
<comment type="caution">
    <text evidence="3">The sequence shown here is derived from an EMBL/GenBank/DDBJ whole genome shotgun (WGS) entry which is preliminary data.</text>
</comment>
<dbReference type="EMBL" id="JAUSVP010000004">
    <property type="protein sequence ID" value="MDQ0447468.1"/>
    <property type="molecule type" value="Genomic_DNA"/>
</dbReference>
<evidence type="ECO:0000256" key="2">
    <source>
        <dbReference type="SAM" id="SignalP"/>
    </source>
</evidence>
<evidence type="ECO:0000256" key="1">
    <source>
        <dbReference type="SAM" id="MobiDB-lite"/>
    </source>
</evidence>
<proteinExistence type="predicted"/>
<evidence type="ECO:0000313" key="3">
    <source>
        <dbReference type="EMBL" id="MDQ0447468.1"/>
    </source>
</evidence>
<dbReference type="Proteomes" id="UP001231124">
    <property type="component" value="Unassembled WGS sequence"/>
</dbReference>
<feature type="compositionally biased region" description="Polar residues" evidence="1">
    <location>
        <begin position="116"/>
        <end position="126"/>
    </location>
</feature>
<accession>A0ABU0HYQ3</accession>
<feature type="region of interest" description="Disordered" evidence="1">
    <location>
        <begin position="22"/>
        <end position="126"/>
    </location>
</feature>
<reference evidence="3 4" key="1">
    <citation type="submission" date="2023-07" db="EMBL/GenBank/DDBJ databases">
        <title>Genomic Encyclopedia of Type Strains, Phase IV (KMG-IV): sequencing the most valuable type-strain genomes for metagenomic binning, comparative biology and taxonomic classification.</title>
        <authorList>
            <person name="Goeker M."/>
        </authorList>
    </citation>
    <scope>NUCLEOTIDE SEQUENCE [LARGE SCALE GENOMIC DNA]</scope>
    <source>
        <strain evidence="3 4">DSM 19013</strain>
    </source>
</reference>
<keyword evidence="2" id="KW-0732">Signal</keyword>
<name>A0ABU0HYQ3_9HYPH</name>
<gene>
    <name evidence="3" type="ORF">QO012_001964</name>
</gene>
<organism evidence="3 4">
    <name type="scientific">Methylobacterium aerolatum</name>
    <dbReference type="NCBI Taxonomy" id="418708"/>
    <lineage>
        <taxon>Bacteria</taxon>
        <taxon>Pseudomonadati</taxon>
        <taxon>Pseudomonadota</taxon>
        <taxon>Alphaproteobacteria</taxon>
        <taxon>Hyphomicrobiales</taxon>
        <taxon>Methylobacteriaceae</taxon>
        <taxon>Methylobacterium</taxon>
    </lineage>
</organism>
<sequence>MKVTRAIGVAAIFALTAGSAYAAPCNTGTTKSDSQTMNEKSSTADKGSANLAGGNQPASPGTVGAMNNVGSTQAPTGTAGTSASNNTDPAAKNMAGGNQPASPGTVGAMNNAAAARSTTNMADKDC</sequence>
<feature type="compositionally biased region" description="Polar residues" evidence="1">
    <location>
        <begin position="68"/>
        <end position="88"/>
    </location>
</feature>
<feature type="compositionally biased region" description="Polar residues" evidence="1">
    <location>
        <begin position="26"/>
        <end position="45"/>
    </location>
</feature>
<evidence type="ECO:0008006" key="5">
    <source>
        <dbReference type="Google" id="ProtNLM"/>
    </source>
</evidence>
<evidence type="ECO:0000313" key="4">
    <source>
        <dbReference type="Proteomes" id="UP001231124"/>
    </source>
</evidence>
<keyword evidence="4" id="KW-1185">Reference proteome</keyword>
<protein>
    <recommendedName>
        <fullName evidence="5">Exopolysaccharide production protein YjbE</fullName>
    </recommendedName>
</protein>
<feature type="chain" id="PRO_5046273605" description="Exopolysaccharide production protein YjbE" evidence="2">
    <location>
        <begin position="23"/>
        <end position="126"/>
    </location>
</feature>
<dbReference type="RefSeq" id="WP_238208200.1">
    <property type="nucleotide sequence ID" value="NZ_BPQE01000046.1"/>
</dbReference>